<dbReference type="InterPro" id="IPR003018">
    <property type="entry name" value="GAF"/>
</dbReference>
<evidence type="ECO:0000259" key="4">
    <source>
        <dbReference type="SMART" id="SM00862"/>
    </source>
</evidence>
<gene>
    <name evidence="5" type="ORF">ACFQE5_05810</name>
</gene>
<dbReference type="InterPro" id="IPR001867">
    <property type="entry name" value="OmpR/PhoB-type_DNA-bd"/>
</dbReference>
<dbReference type="EMBL" id="JBHSQW010000011">
    <property type="protein sequence ID" value="MFC5993729.1"/>
    <property type="molecule type" value="Genomic_DNA"/>
</dbReference>
<dbReference type="Proteomes" id="UP001596302">
    <property type="component" value="Unassembled WGS sequence"/>
</dbReference>
<sequence length="484" mass="52727">MTNDPVERARLLAKVRDAVLSGDEAPAEPRPIVSASWRRSLAARVDPELDGPPLVYRQRELGEMRSRHPLAAVLPVLRDTLLGIADDAMHMMIVTDVHGHILWREGHRDVLQRAERVGLVEGTRWSEDCIGTNAMGTALAADSAVQIHSAEHLVRAYHRWTCAAAPIHHPESGELIGAVDVTGPLQTFHPTTFALVIAAARLAENHLAAQLSVRDEQLRQRNMSHLIALRGEPGALLNPQGRVLAAQPAGWLPDRIALPQGGERVRLAEGGEGVLEPLAEGWLLRLPRPGTRDRPVLTLPFLGAVRPAARLDGRRVPLTQRHAELLTVLALHPRGRTADELAADLYGDAGKAVTVRAEMHRLRVALVASVIHTQPYRLHARVDADFVRVRSALTEGALREAAELYRGPLLPSSEAPAVREEREQLAAAIRNAVLHQGDVSDMWALARTADGAGDMELAEQLLHVLPASDPRRAVLAARTTTSLP</sequence>
<name>A0ABW1IZW9_9PSEU</name>
<dbReference type="InterPro" id="IPR036388">
    <property type="entry name" value="WH-like_DNA-bd_sf"/>
</dbReference>
<reference evidence="6" key="1">
    <citation type="journal article" date="2019" name="Int. J. Syst. Evol. Microbiol.">
        <title>The Global Catalogue of Microorganisms (GCM) 10K type strain sequencing project: providing services to taxonomists for standard genome sequencing and annotation.</title>
        <authorList>
            <consortium name="The Broad Institute Genomics Platform"/>
            <consortium name="The Broad Institute Genome Sequencing Center for Infectious Disease"/>
            <person name="Wu L."/>
            <person name="Ma J."/>
        </authorList>
    </citation>
    <scope>NUCLEOTIDE SEQUENCE [LARGE SCALE GENOMIC DNA]</scope>
    <source>
        <strain evidence="6">CCM 8391</strain>
    </source>
</reference>
<protein>
    <submittedName>
        <fullName evidence="5">GAF domain-containing protein</fullName>
    </submittedName>
</protein>
<accession>A0ABW1IZW9</accession>
<keyword evidence="1" id="KW-0805">Transcription regulation</keyword>
<dbReference type="RefSeq" id="WP_379583612.1">
    <property type="nucleotide sequence ID" value="NZ_JBHSQW010000011.1"/>
</dbReference>
<keyword evidence="6" id="KW-1185">Reference proteome</keyword>
<dbReference type="Pfam" id="PF01590">
    <property type="entry name" value="GAF"/>
    <property type="match status" value="1"/>
</dbReference>
<evidence type="ECO:0000313" key="5">
    <source>
        <dbReference type="EMBL" id="MFC5993729.1"/>
    </source>
</evidence>
<evidence type="ECO:0000313" key="6">
    <source>
        <dbReference type="Proteomes" id="UP001596302"/>
    </source>
</evidence>
<proteinExistence type="predicted"/>
<evidence type="ECO:0000256" key="2">
    <source>
        <dbReference type="ARBA" id="ARBA00023125"/>
    </source>
</evidence>
<organism evidence="5 6">
    <name type="scientific">Pseudonocardia hispaniensis</name>
    <dbReference type="NCBI Taxonomy" id="904933"/>
    <lineage>
        <taxon>Bacteria</taxon>
        <taxon>Bacillati</taxon>
        <taxon>Actinomycetota</taxon>
        <taxon>Actinomycetes</taxon>
        <taxon>Pseudonocardiales</taxon>
        <taxon>Pseudonocardiaceae</taxon>
        <taxon>Pseudonocardia</taxon>
    </lineage>
</organism>
<dbReference type="Gene3D" id="1.10.10.10">
    <property type="entry name" value="Winged helix-like DNA-binding domain superfamily/Winged helix DNA-binding domain"/>
    <property type="match status" value="1"/>
</dbReference>
<keyword evidence="3" id="KW-0804">Transcription</keyword>
<keyword evidence="2" id="KW-0238">DNA-binding</keyword>
<evidence type="ECO:0000256" key="1">
    <source>
        <dbReference type="ARBA" id="ARBA00023015"/>
    </source>
</evidence>
<feature type="domain" description="OmpR/PhoB-type" evidence="4">
    <location>
        <begin position="313"/>
        <end position="378"/>
    </location>
</feature>
<dbReference type="Gene3D" id="3.30.450.40">
    <property type="match status" value="1"/>
</dbReference>
<evidence type="ECO:0000256" key="3">
    <source>
        <dbReference type="ARBA" id="ARBA00023163"/>
    </source>
</evidence>
<dbReference type="SMART" id="SM00862">
    <property type="entry name" value="Trans_reg_C"/>
    <property type="match status" value="1"/>
</dbReference>
<dbReference type="InterPro" id="IPR029016">
    <property type="entry name" value="GAF-like_dom_sf"/>
</dbReference>
<comment type="caution">
    <text evidence="5">The sequence shown here is derived from an EMBL/GenBank/DDBJ whole genome shotgun (WGS) entry which is preliminary data.</text>
</comment>